<evidence type="ECO:0000256" key="9">
    <source>
        <dbReference type="ARBA" id="ARBA00023136"/>
    </source>
</evidence>
<keyword evidence="3" id="KW-1003">Cell membrane</keyword>
<gene>
    <name evidence="11" type="ORF">CJ205_05285</name>
</gene>
<evidence type="ECO:0000256" key="8">
    <source>
        <dbReference type="ARBA" id="ARBA00023065"/>
    </source>
</evidence>
<dbReference type="CDD" id="cd03214">
    <property type="entry name" value="ABC_Iron-Siderophores_B12_Hemin"/>
    <property type="match status" value="1"/>
</dbReference>
<dbReference type="SMART" id="SM00382">
    <property type="entry name" value="AAA"/>
    <property type="match status" value="1"/>
</dbReference>
<dbReference type="Pfam" id="PF00005">
    <property type="entry name" value="ABC_tran"/>
    <property type="match status" value="1"/>
</dbReference>
<dbReference type="SUPFAM" id="SSF52540">
    <property type="entry name" value="P-loop containing nucleoside triphosphate hydrolases"/>
    <property type="match status" value="1"/>
</dbReference>
<evidence type="ECO:0000256" key="1">
    <source>
        <dbReference type="ARBA" id="ARBA00004202"/>
    </source>
</evidence>
<keyword evidence="9" id="KW-0472">Membrane</keyword>
<evidence type="ECO:0000259" key="10">
    <source>
        <dbReference type="PROSITE" id="PS50893"/>
    </source>
</evidence>
<dbReference type="RefSeq" id="WP_092084912.1">
    <property type="nucleotide sequence ID" value="NZ_FNEL01000014.1"/>
</dbReference>
<sequence length="253" mass="28955">MGLEIQKVHKNFGAKEILKDITVSIPENKLTTIIGPNGSGKSTLLSIISRLIDKEQGEVYIDNKEIDQWPTGELAQNLSVLRQTNRDDLRLTVEELVKFGRFPYSQNRLTTQDVYIVEDVLAQMNLTPIRHQLLTSLSGGQRQRAFLGMILAQQTKYILLDEPLNNLDMRYAVELMQQLRQLVEAQNKTIVTVVHDLNFVSHYADYVIALKDGQVFKEGTLQEVMQSEILSELYDMTIDIEEIRGKYYCLSYG</sequence>
<evidence type="ECO:0000256" key="3">
    <source>
        <dbReference type="ARBA" id="ARBA00022475"/>
    </source>
</evidence>
<feature type="domain" description="ABC transporter" evidence="10">
    <location>
        <begin position="3"/>
        <end position="237"/>
    </location>
</feature>
<dbReference type="InterPro" id="IPR051535">
    <property type="entry name" value="Siderophore_ABC-ATPase"/>
</dbReference>
<evidence type="ECO:0000256" key="7">
    <source>
        <dbReference type="ARBA" id="ARBA00023004"/>
    </source>
</evidence>
<protein>
    <submittedName>
        <fullName evidence="11">Iron ABC transporter ATP-binding protein</fullName>
    </submittedName>
</protein>
<dbReference type="PROSITE" id="PS00211">
    <property type="entry name" value="ABC_TRANSPORTER_1"/>
    <property type="match status" value="1"/>
</dbReference>
<dbReference type="InterPro" id="IPR017871">
    <property type="entry name" value="ABC_transporter-like_CS"/>
</dbReference>
<keyword evidence="12" id="KW-1185">Reference proteome</keyword>
<name>A0A1G8KVH9_9LACT</name>
<evidence type="ECO:0000313" key="12">
    <source>
        <dbReference type="Proteomes" id="UP000235682"/>
    </source>
</evidence>
<dbReference type="PANTHER" id="PTHR42771">
    <property type="entry name" value="IRON(3+)-HYDROXAMATE IMPORT ATP-BINDING PROTEIN FHUC"/>
    <property type="match status" value="1"/>
</dbReference>
<dbReference type="InterPro" id="IPR003593">
    <property type="entry name" value="AAA+_ATPase"/>
</dbReference>
<evidence type="ECO:0000256" key="2">
    <source>
        <dbReference type="ARBA" id="ARBA00022448"/>
    </source>
</evidence>
<keyword evidence="7" id="KW-0408">Iron</keyword>
<dbReference type="STRING" id="84521.SAMN04487994_101430"/>
<dbReference type="PROSITE" id="PS50893">
    <property type="entry name" value="ABC_TRANSPORTER_2"/>
    <property type="match status" value="1"/>
</dbReference>
<dbReference type="EMBL" id="PNHE01000019">
    <property type="protein sequence ID" value="PMC58265.1"/>
    <property type="molecule type" value="Genomic_DNA"/>
</dbReference>
<evidence type="ECO:0000313" key="11">
    <source>
        <dbReference type="EMBL" id="PMC58265.1"/>
    </source>
</evidence>
<dbReference type="FunFam" id="3.40.50.300:FF:000134">
    <property type="entry name" value="Iron-enterobactin ABC transporter ATP-binding protein"/>
    <property type="match status" value="1"/>
</dbReference>
<evidence type="ECO:0000256" key="4">
    <source>
        <dbReference type="ARBA" id="ARBA00022496"/>
    </source>
</evidence>
<dbReference type="AlphaFoldDB" id="A0A1G8KVH9"/>
<keyword evidence="2" id="KW-0813">Transport</keyword>
<dbReference type="Gene3D" id="3.40.50.300">
    <property type="entry name" value="P-loop containing nucleotide triphosphate hydrolases"/>
    <property type="match status" value="1"/>
</dbReference>
<evidence type="ECO:0000256" key="5">
    <source>
        <dbReference type="ARBA" id="ARBA00022741"/>
    </source>
</evidence>
<dbReference type="OrthoDB" id="9787851at2"/>
<keyword evidence="6 11" id="KW-0067">ATP-binding</keyword>
<proteinExistence type="predicted"/>
<dbReference type="GO" id="GO:0016887">
    <property type="term" value="F:ATP hydrolysis activity"/>
    <property type="evidence" value="ECO:0007669"/>
    <property type="project" value="InterPro"/>
</dbReference>
<organism evidence="11 12">
    <name type="scientific">Dolosicoccus paucivorans</name>
    <dbReference type="NCBI Taxonomy" id="84521"/>
    <lineage>
        <taxon>Bacteria</taxon>
        <taxon>Bacillati</taxon>
        <taxon>Bacillota</taxon>
        <taxon>Bacilli</taxon>
        <taxon>Lactobacillales</taxon>
        <taxon>Aerococcaceae</taxon>
        <taxon>Dolosicoccus</taxon>
    </lineage>
</organism>
<dbReference type="InterPro" id="IPR003439">
    <property type="entry name" value="ABC_transporter-like_ATP-bd"/>
</dbReference>
<reference evidence="11 12" key="1">
    <citation type="submission" date="2017-09" db="EMBL/GenBank/DDBJ databases">
        <title>Bacterial strain isolated from the female urinary microbiota.</title>
        <authorList>
            <person name="Thomas-White K."/>
            <person name="Kumar N."/>
            <person name="Forster S."/>
            <person name="Putonti C."/>
            <person name="Lawley T."/>
            <person name="Wolfe A.J."/>
        </authorList>
    </citation>
    <scope>NUCLEOTIDE SEQUENCE [LARGE SCALE GENOMIC DNA]</scope>
    <source>
        <strain evidence="11 12">UMB0852</strain>
    </source>
</reference>
<dbReference type="GO" id="GO:0005886">
    <property type="term" value="C:plasma membrane"/>
    <property type="evidence" value="ECO:0007669"/>
    <property type="project" value="UniProtKB-SubCell"/>
</dbReference>
<dbReference type="GO" id="GO:0006826">
    <property type="term" value="P:iron ion transport"/>
    <property type="evidence" value="ECO:0007669"/>
    <property type="project" value="UniProtKB-KW"/>
</dbReference>
<keyword evidence="4" id="KW-0410">Iron transport</keyword>
<keyword evidence="8" id="KW-0406">Ion transport</keyword>
<dbReference type="GO" id="GO:0005524">
    <property type="term" value="F:ATP binding"/>
    <property type="evidence" value="ECO:0007669"/>
    <property type="project" value="UniProtKB-KW"/>
</dbReference>
<dbReference type="Proteomes" id="UP000235682">
    <property type="component" value="Unassembled WGS sequence"/>
</dbReference>
<comment type="subcellular location">
    <subcellularLocation>
        <location evidence="1">Cell membrane</location>
        <topology evidence="1">Peripheral membrane protein</topology>
    </subcellularLocation>
</comment>
<accession>A0A1G8KVH9</accession>
<dbReference type="PANTHER" id="PTHR42771:SF3">
    <property type="entry name" value="PETROBACTIN IMPORT ATP-BINDING PROTEIN YCLP"/>
    <property type="match status" value="1"/>
</dbReference>
<evidence type="ECO:0000256" key="6">
    <source>
        <dbReference type="ARBA" id="ARBA00022840"/>
    </source>
</evidence>
<dbReference type="InterPro" id="IPR027417">
    <property type="entry name" value="P-loop_NTPase"/>
</dbReference>
<comment type="caution">
    <text evidence="11">The sequence shown here is derived from an EMBL/GenBank/DDBJ whole genome shotgun (WGS) entry which is preliminary data.</text>
</comment>
<keyword evidence="5" id="KW-0547">Nucleotide-binding</keyword>